<name>A0A443RXT6_9ACAR</name>
<comment type="caution">
    <text evidence="1">The sequence shown here is derived from an EMBL/GenBank/DDBJ whole genome shotgun (WGS) entry which is preliminary data.</text>
</comment>
<evidence type="ECO:0000313" key="2">
    <source>
        <dbReference type="Proteomes" id="UP000288716"/>
    </source>
</evidence>
<protein>
    <submittedName>
        <fullName evidence="1">Uncharacterized protein</fullName>
    </submittedName>
</protein>
<dbReference type="Gene3D" id="3.80.10.10">
    <property type="entry name" value="Ribonuclease Inhibitor"/>
    <property type="match status" value="1"/>
</dbReference>
<dbReference type="SUPFAM" id="SSF52047">
    <property type="entry name" value="RNI-like"/>
    <property type="match status" value="1"/>
</dbReference>
<sequence length="82" mass="9495">MSLLFGCKNNYSKLTEIELNRYDDCTGDDLEFLGHCFPNIKILSLGHLDVDDNDLFHLFDKLQYLEELKLTFMSSIEVSDSL</sequence>
<dbReference type="EMBL" id="NCKV01019502">
    <property type="protein sequence ID" value="RWS20177.1"/>
    <property type="molecule type" value="Genomic_DNA"/>
</dbReference>
<dbReference type="AlphaFoldDB" id="A0A443RXT6"/>
<dbReference type="Proteomes" id="UP000288716">
    <property type="component" value="Unassembled WGS sequence"/>
</dbReference>
<organism evidence="1 2">
    <name type="scientific">Leptotrombidium deliense</name>
    <dbReference type="NCBI Taxonomy" id="299467"/>
    <lineage>
        <taxon>Eukaryota</taxon>
        <taxon>Metazoa</taxon>
        <taxon>Ecdysozoa</taxon>
        <taxon>Arthropoda</taxon>
        <taxon>Chelicerata</taxon>
        <taxon>Arachnida</taxon>
        <taxon>Acari</taxon>
        <taxon>Acariformes</taxon>
        <taxon>Trombidiformes</taxon>
        <taxon>Prostigmata</taxon>
        <taxon>Anystina</taxon>
        <taxon>Parasitengona</taxon>
        <taxon>Trombiculoidea</taxon>
        <taxon>Trombiculidae</taxon>
        <taxon>Leptotrombidium</taxon>
    </lineage>
</organism>
<keyword evidence="2" id="KW-1185">Reference proteome</keyword>
<dbReference type="InterPro" id="IPR032675">
    <property type="entry name" value="LRR_dom_sf"/>
</dbReference>
<proteinExistence type="predicted"/>
<evidence type="ECO:0000313" key="1">
    <source>
        <dbReference type="EMBL" id="RWS20177.1"/>
    </source>
</evidence>
<reference evidence="1 2" key="1">
    <citation type="journal article" date="2018" name="Gigascience">
        <title>Genomes of trombidid mites reveal novel predicted allergens and laterally-transferred genes associated with secondary metabolism.</title>
        <authorList>
            <person name="Dong X."/>
            <person name="Chaisiri K."/>
            <person name="Xia D."/>
            <person name="Armstrong S.D."/>
            <person name="Fang Y."/>
            <person name="Donnelly M.J."/>
            <person name="Kadowaki T."/>
            <person name="McGarry J.W."/>
            <person name="Darby A.C."/>
            <person name="Makepeace B.L."/>
        </authorList>
    </citation>
    <scope>NUCLEOTIDE SEQUENCE [LARGE SCALE GENOMIC DNA]</scope>
    <source>
        <strain evidence="1">UoL-UT</strain>
    </source>
</reference>
<dbReference type="VEuPathDB" id="VectorBase:LDEU011863"/>
<gene>
    <name evidence="1" type="ORF">B4U80_14946</name>
</gene>
<accession>A0A443RXT6</accession>